<dbReference type="SUPFAM" id="SSF52833">
    <property type="entry name" value="Thioredoxin-like"/>
    <property type="match status" value="1"/>
</dbReference>
<dbReference type="Pfam" id="PF00043">
    <property type="entry name" value="GST_C"/>
    <property type="match status" value="1"/>
</dbReference>
<feature type="domain" description="GST N-terminal" evidence="2">
    <location>
        <begin position="1"/>
        <end position="83"/>
    </location>
</feature>
<comment type="caution">
    <text evidence="4">The sequence shown here is derived from an EMBL/GenBank/DDBJ whole genome shotgun (WGS) entry which is preliminary data.</text>
</comment>
<dbReference type="EMBL" id="JALNTZ010000002">
    <property type="protein sequence ID" value="KAJ3663895.1"/>
    <property type="molecule type" value="Genomic_DNA"/>
</dbReference>
<dbReference type="InterPro" id="IPR010987">
    <property type="entry name" value="Glutathione-S-Trfase_C-like"/>
</dbReference>
<dbReference type="PROSITE" id="PS50404">
    <property type="entry name" value="GST_NTER"/>
    <property type="match status" value="1"/>
</dbReference>
<dbReference type="Gene3D" id="1.20.1050.10">
    <property type="match status" value="1"/>
</dbReference>
<sequence length="219" mass="25060">MCPTLYMLAASPPCRAVLITAHALGLTLDKKEVYFFRDEHLTPEYQKLNPQRTIPTLVDDDGFAIWDSHAIMAYLVSKYAKNDSLYPQDLKKRAIINQRLFFESSAVFFHMKNIAKAILNRGDKFIDPEEKQHIIEAYGFLDKFLEGKEWAAGDSITLADYSLVTTFSCANGVIPVDFDVFPNVFAWLDRCEDLPECRASRKGLKEATHMLKVRLEMKL</sequence>
<dbReference type="CDD" id="cd03045">
    <property type="entry name" value="GST_N_Delta_Epsilon"/>
    <property type="match status" value="1"/>
</dbReference>
<proteinExistence type="predicted"/>
<name>A0AA38IX21_9CUCU</name>
<dbReference type="InterPro" id="IPR004045">
    <property type="entry name" value="Glutathione_S-Trfase_N"/>
</dbReference>
<dbReference type="InterPro" id="IPR004046">
    <property type="entry name" value="GST_C"/>
</dbReference>
<dbReference type="Pfam" id="PF13409">
    <property type="entry name" value="GST_N_2"/>
    <property type="match status" value="1"/>
</dbReference>
<dbReference type="SFLD" id="SFLDG01153">
    <property type="entry name" value="Main.4:_Theta-like"/>
    <property type="match status" value="1"/>
</dbReference>
<evidence type="ECO:0000259" key="2">
    <source>
        <dbReference type="PROSITE" id="PS50404"/>
    </source>
</evidence>
<evidence type="ECO:0000259" key="3">
    <source>
        <dbReference type="PROSITE" id="PS50405"/>
    </source>
</evidence>
<evidence type="ECO:0000256" key="1">
    <source>
        <dbReference type="ARBA" id="ARBA00011738"/>
    </source>
</evidence>
<evidence type="ECO:0000313" key="4">
    <source>
        <dbReference type="EMBL" id="KAJ3663895.1"/>
    </source>
</evidence>
<dbReference type="FunFam" id="3.40.30.10:FF:000034">
    <property type="entry name" value="glutathione S-transferase 1"/>
    <property type="match status" value="1"/>
</dbReference>
<comment type="subunit">
    <text evidence="1">Homodimer.</text>
</comment>
<dbReference type="PROSITE" id="PS50405">
    <property type="entry name" value="GST_CTER"/>
    <property type="match status" value="1"/>
</dbReference>
<dbReference type="PANTHER" id="PTHR43969">
    <property type="entry name" value="GLUTATHIONE S TRANSFERASE D10, ISOFORM A-RELATED"/>
    <property type="match status" value="1"/>
</dbReference>
<dbReference type="Gene3D" id="3.40.30.10">
    <property type="entry name" value="Glutaredoxin"/>
    <property type="match status" value="1"/>
</dbReference>
<protein>
    <submittedName>
        <fullName evidence="4">Uncharacterized protein</fullName>
    </submittedName>
</protein>
<accession>A0AA38IX21</accession>
<dbReference type="InterPro" id="IPR036282">
    <property type="entry name" value="Glutathione-S-Trfase_C_sf"/>
</dbReference>
<evidence type="ECO:0000313" key="5">
    <source>
        <dbReference type="Proteomes" id="UP001168821"/>
    </source>
</evidence>
<dbReference type="InterPro" id="IPR040079">
    <property type="entry name" value="Glutathione_S-Trfase"/>
</dbReference>
<dbReference type="SFLD" id="SFLDS00019">
    <property type="entry name" value="Glutathione_Transferase_(cytos"/>
    <property type="match status" value="1"/>
</dbReference>
<dbReference type="SFLD" id="SFLDG00358">
    <property type="entry name" value="Main_(cytGST)"/>
    <property type="match status" value="1"/>
</dbReference>
<keyword evidence="5" id="KW-1185">Reference proteome</keyword>
<dbReference type="GO" id="GO:0006749">
    <property type="term" value="P:glutathione metabolic process"/>
    <property type="evidence" value="ECO:0007669"/>
    <property type="project" value="TreeGrafter"/>
</dbReference>
<dbReference type="GO" id="GO:0004364">
    <property type="term" value="F:glutathione transferase activity"/>
    <property type="evidence" value="ECO:0007669"/>
    <property type="project" value="TreeGrafter"/>
</dbReference>
<dbReference type="InterPro" id="IPR036249">
    <property type="entry name" value="Thioredoxin-like_sf"/>
</dbReference>
<organism evidence="4 5">
    <name type="scientific">Zophobas morio</name>
    <dbReference type="NCBI Taxonomy" id="2755281"/>
    <lineage>
        <taxon>Eukaryota</taxon>
        <taxon>Metazoa</taxon>
        <taxon>Ecdysozoa</taxon>
        <taxon>Arthropoda</taxon>
        <taxon>Hexapoda</taxon>
        <taxon>Insecta</taxon>
        <taxon>Pterygota</taxon>
        <taxon>Neoptera</taxon>
        <taxon>Endopterygota</taxon>
        <taxon>Coleoptera</taxon>
        <taxon>Polyphaga</taxon>
        <taxon>Cucujiformia</taxon>
        <taxon>Tenebrionidae</taxon>
        <taxon>Zophobas</taxon>
    </lineage>
</organism>
<reference evidence="4" key="1">
    <citation type="journal article" date="2023" name="G3 (Bethesda)">
        <title>Whole genome assemblies of Zophobas morio and Tenebrio molitor.</title>
        <authorList>
            <person name="Kaur S."/>
            <person name="Stinson S.A."/>
            <person name="diCenzo G.C."/>
        </authorList>
    </citation>
    <scope>NUCLEOTIDE SEQUENCE</scope>
    <source>
        <strain evidence="4">QUZm001</strain>
    </source>
</reference>
<dbReference type="PANTHER" id="PTHR43969:SF8">
    <property type="entry name" value="GLUTATHIONE S TRANSFERASE E13, ISOFORM A-RELATED"/>
    <property type="match status" value="1"/>
</dbReference>
<dbReference type="CDD" id="cd03177">
    <property type="entry name" value="GST_C_Delta_Epsilon"/>
    <property type="match status" value="1"/>
</dbReference>
<dbReference type="Proteomes" id="UP001168821">
    <property type="component" value="Unassembled WGS sequence"/>
</dbReference>
<gene>
    <name evidence="4" type="ORF">Zmor_008114</name>
</gene>
<dbReference type="FunFam" id="1.20.1050.10:FF:000007">
    <property type="entry name" value="Glutathione S-transferase 1-1"/>
    <property type="match status" value="1"/>
</dbReference>
<dbReference type="SUPFAM" id="SSF47616">
    <property type="entry name" value="GST C-terminal domain-like"/>
    <property type="match status" value="1"/>
</dbReference>
<dbReference type="AlphaFoldDB" id="A0AA38IX21"/>
<feature type="domain" description="GST C-terminal" evidence="3">
    <location>
        <begin position="89"/>
        <end position="219"/>
    </location>
</feature>